<evidence type="ECO:0000256" key="7">
    <source>
        <dbReference type="ARBA" id="ARBA00022970"/>
    </source>
</evidence>
<reference evidence="10 11" key="1">
    <citation type="submission" date="2019-03" db="EMBL/GenBank/DDBJ databases">
        <title>Genomic Encyclopedia of Type Strains, Phase III (KMG-III): the genomes of soil and plant-associated and newly described type strains.</title>
        <authorList>
            <person name="Whitman W."/>
        </authorList>
    </citation>
    <scope>NUCLEOTIDE SEQUENCE [LARGE SCALE GENOMIC DNA]</scope>
    <source>
        <strain evidence="10 11">VKM Ac-2527</strain>
    </source>
</reference>
<evidence type="ECO:0000256" key="8">
    <source>
        <dbReference type="ARBA" id="ARBA00023136"/>
    </source>
</evidence>
<dbReference type="InterPro" id="IPR003593">
    <property type="entry name" value="AAA+_ATPase"/>
</dbReference>
<dbReference type="OrthoDB" id="9772862at2"/>
<dbReference type="AlphaFoldDB" id="A0A4R6KA87"/>
<sequence>MNLAPNLGTAEPGTPATTSLVSAVNLAKQFHGRKVLDGVDFDVAAGEVSVIIGKSGSGKSTLLRVIAGLEDPEEGDVTIDGVLVRSGGARTADWNHGAAKVGMVFQSYNLWPHMNVLDNLILAPRKILGLSAGEAEARAEKALAEVGMAEHIRSRSTQLSGGERQRVAIARALMMRPQVLLCDEITSALDPPVAAEVLGVLARLKQEEGLAVVLVTHDMAFASKAADRVIFFSNGRIAVDATPDEAFHHCENAELKAFVDAVRID</sequence>
<dbReference type="InterPro" id="IPR017871">
    <property type="entry name" value="ABC_transporter-like_CS"/>
</dbReference>
<evidence type="ECO:0000256" key="5">
    <source>
        <dbReference type="ARBA" id="ARBA00022741"/>
    </source>
</evidence>
<dbReference type="GO" id="GO:0015424">
    <property type="term" value="F:ABC-type amino acid transporter activity"/>
    <property type="evidence" value="ECO:0007669"/>
    <property type="project" value="InterPro"/>
</dbReference>
<dbReference type="SUPFAM" id="SSF52540">
    <property type="entry name" value="P-loop containing nucleoside triphosphate hydrolases"/>
    <property type="match status" value="1"/>
</dbReference>
<evidence type="ECO:0000256" key="6">
    <source>
        <dbReference type="ARBA" id="ARBA00022840"/>
    </source>
</evidence>
<keyword evidence="5" id="KW-0547">Nucleotide-binding</keyword>
<evidence type="ECO:0000259" key="9">
    <source>
        <dbReference type="PROSITE" id="PS50893"/>
    </source>
</evidence>
<dbReference type="Pfam" id="PF00005">
    <property type="entry name" value="ABC_tran"/>
    <property type="match status" value="1"/>
</dbReference>
<dbReference type="InterPro" id="IPR027417">
    <property type="entry name" value="P-loop_NTPase"/>
</dbReference>
<evidence type="ECO:0000313" key="11">
    <source>
        <dbReference type="Proteomes" id="UP000295388"/>
    </source>
</evidence>
<dbReference type="GO" id="GO:0005886">
    <property type="term" value="C:plasma membrane"/>
    <property type="evidence" value="ECO:0007669"/>
    <property type="project" value="UniProtKB-SubCell"/>
</dbReference>
<dbReference type="EMBL" id="SNWQ01000010">
    <property type="protein sequence ID" value="TDO46710.1"/>
    <property type="molecule type" value="Genomic_DNA"/>
</dbReference>
<dbReference type="PANTHER" id="PTHR43166">
    <property type="entry name" value="AMINO ACID IMPORT ATP-BINDING PROTEIN"/>
    <property type="match status" value="1"/>
</dbReference>
<dbReference type="Proteomes" id="UP000295388">
    <property type="component" value="Unassembled WGS sequence"/>
</dbReference>
<evidence type="ECO:0000256" key="3">
    <source>
        <dbReference type="ARBA" id="ARBA00022448"/>
    </source>
</evidence>
<dbReference type="PIRSF" id="PIRSF039085">
    <property type="entry name" value="ABC_ATPase_HisP"/>
    <property type="match status" value="1"/>
</dbReference>
<comment type="caution">
    <text evidence="10">The sequence shown here is derived from an EMBL/GenBank/DDBJ whole genome shotgun (WGS) entry which is preliminary data.</text>
</comment>
<proteinExistence type="inferred from homology"/>
<evidence type="ECO:0000256" key="1">
    <source>
        <dbReference type="ARBA" id="ARBA00004202"/>
    </source>
</evidence>
<keyword evidence="7" id="KW-0029">Amino-acid transport</keyword>
<comment type="similarity">
    <text evidence="2">Belongs to the ABC transporter superfamily.</text>
</comment>
<dbReference type="InterPro" id="IPR050086">
    <property type="entry name" value="MetN_ABC_transporter-like"/>
</dbReference>
<accession>A0A4R6KA87</accession>
<keyword evidence="3" id="KW-0813">Transport</keyword>
<dbReference type="GO" id="GO:0016887">
    <property type="term" value="F:ATP hydrolysis activity"/>
    <property type="evidence" value="ECO:0007669"/>
    <property type="project" value="InterPro"/>
</dbReference>
<evidence type="ECO:0000256" key="4">
    <source>
        <dbReference type="ARBA" id="ARBA00022475"/>
    </source>
</evidence>
<dbReference type="Gene3D" id="3.40.50.300">
    <property type="entry name" value="P-loop containing nucleotide triphosphate hydrolases"/>
    <property type="match status" value="1"/>
</dbReference>
<dbReference type="PROSITE" id="PS00211">
    <property type="entry name" value="ABC_TRANSPORTER_1"/>
    <property type="match status" value="1"/>
</dbReference>
<organism evidence="10 11">
    <name type="scientific">Kribbella caucasensis</name>
    <dbReference type="NCBI Taxonomy" id="2512215"/>
    <lineage>
        <taxon>Bacteria</taxon>
        <taxon>Bacillati</taxon>
        <taxon>Actinomycetota</taxon>
        <taxon>Actinomycetes</taxon>
        <taxon>Propionibacteriales</taxon>
        <taxon>Kribbellaceae</taxon>
        <taxon>Kribbella</taxon>
    </lineage>
</organism>
<gene>
    <name evidence="10" type="ORF">EV643_11093</name>
</gene>
<evidence type="ECO:0000313" key="10">
    <source>
        <dbReference type="EMBL" id="TDO46710.1"/>
    </source>
</evidence>
<dbReference type="SMART" id="SM00382">
    <property type="entry name" value="AAA"/>
    <property type="match status" value="1"/>
</dbReference>
<keyword evidence="6 10" id="KW-0067">ATP-binding</keyword>
<keyword evidence="8" id="KW-0472">Membrane</keyword>
<evidence type="ECO:0000256" key="2">
    <source>
        <dbReference type="ARBA" id="ARBA00005417"/>
    </source>
</evidence>
<dbReference type="GO" id="GO:0005524">
    <property type="term" value="F:ATP binding"/>
    <property type="evidence" value="ECO:0007669"/>
    <property type="project" value="UniProtKB-KW"/>
</dbReference>
<name>A0A4R6KA87_9ACTN</name>
<dbReference type="InterPro" id="IPR003439">
    <property type="entry name" value="ABC_transporter-like_ATP-bd"/>
</dbReference>
<feature type="domain" description="ABC transporter" evidence="9">
    <location>
        <begin position="21"/>
        <end position="259"/>
    </location>
</feature>
<keyword evidence="4" id="KW-1003">Cell membrane</keyword>
<dbReference type="PROSITE" id="PS50893">
    <property type="entry name" value="ABC_TRANSPORTER_2"/>
    <property type="match status" value="1"/>
</dbReference>
<dbReference type="PANTHER" id="PTHR43166:SF9">
    <property type="entry name" value="GLUTAMATE_ASPARTATE IMPORT ATP-BINDING PROTEIN GLTL"/>
    <property type="match status" value="1"/>
</dbReference>
<comment type="subcellular location">
    <subcellularLocation>
        <location evidence="1">Cell membrane</location>
        <topology evidence="1">Peripheral membrane protein</topology>
    </subcellularLocation>
</comment>
<keyword evidence="11" id="KW-1185">Reference proteome</keyword>
<dbReference type="RefSeq" id="WP_133801874.1">
    <property type="nucleotide sequence ID" value="NZ_SNWQ01000010.1"/>
</dbReference>
<protein>
    <submittedName>
        <fullName evidence="10">Polar amino acid transport system ATP-binding protein</fullName>
    </submittedName>
</protein>
<dbReference type="InterPro" id="IPR030679">
    <property type="entry name" value="ABC_ATPase_HisP-typ"/>
</dbReference>